<dbReference type="Pfam" id="PF12906">
    <property type="entry name" value="RINGv"/>
    <property type="match status" value="1"/>
</dbReference>
<feature type="domain" description="RING-CH-type" evidence="6">
    <location>
        <begin position="126"/>
        <end position="211"/>
    </location>
</feature>
<dbReference type="PANTHER" id="PTHR46347:SF1">
    <property type="entry name" value="RING_FYVE_PHD ZINC FINGER SUPERFAMILY PROTEIN"/>
    <property type="match status" value="1"/>
</dbReference>
<sequence length="391" mass="44664">MDNSSSSRTHNSTNNNNNNVGNNTTNVNVVNVRNTVESSNKLSVTEYPQIAITRKPSLIQVLNEVPPPPYPSDSDMQIPTPSHPPEYSIINTQPQPRTMLHRSNNNRFSDVSITNEYTQNESLLFDSSQPIKFCKICQESEESQSSIARDEEEFITGHFETYEKGKLISPCKCKGSLQYVHIGCLNKWRHSNVRLEASYRCEVCKYEYKFYRPRLAKIFSSNFTLHILSLILLSFIILLTSYIVKLLINHNNVNNNPDDPNNNLPDKNKWKDIKFLNIRLIEYILGISIISFFGLMFFMFMICFNGFDYTRENFCFCGGFGTCGYGTCGGSDCSTAGDCGSIVIIFFLIIIAVMFMLGFLGAIFADYLFIQKITTLYLKRVHDRILEVKKD</sequence>
<evidence type="ECO:0000256" key="5">
    <source>
        <dbReference type="SAM" id="Phobius"/>
    </source>
</evidence>
<keyword evidence="5" id="KW-1133">Transmembrane helix</keyword>
<evidence type="ECO:0000256" key="3">
    <source>
        <dbReference type="ARBA" id="ARBA00022833"/>
    </source>
</evidence>
<accession>A0A1D1XYP4</accession>
<organism evidence="7">
    <name type="scientific">Anthurium amnicola</name>
    <dbReference type="NCBI Taxonomy" id="1678845"/>
    <lineage>
        <taxon>Eukaryota</taxon>
        <taxon>Viridiplantae</taxon>
        <taxon>Streptophyta</taxon>
        <taxon>Embryophyta</taxon>
        <taxon>Tracheophyta</taxon>
        <taxon>Spermatophyta</taxon>
        <taxon>Magnoliopsida</taxon>
        <taxon>Liliopsida</taxon>
        <taxon>Araceae</taxon>
        <taxon>Pothoideae</taxon>
        <taxon>Potheae</taxon>
        <taxon>Anthurium</taxon>
    </lineage>
</organism>
<evidence type="ECO:0000256" key="2">
    <source>
        <dbReference type="ARBA" id="ARBA00022771"/>
    </source>
</evidence>
<dbReference type="EMBL" id="GDJX01020421">
    <property type="protein sequence ID" value="JAT47515.1"/>
    <property type="molecule type" value="Transcribed_RNA"/>
</dbReference>
<keyword evidence="3" id="KW-0862">Zinc</keyword>
<dbReference type="SMART" id="SM00744">
    <property type="entry name" value="RINGv"/>
    <property type="match status" value="1"/>
</dbReference>
<dbReference type="InterPro" id="IPR013083">
    <property type="entry name" value="Znf_RING/FYVE/PHD"/>
</dbReference>
<dbReference type="Gene3D" id="3.30.40.10">
    <property type="entry name" value="Zinc/RING finger domain, C3HC4 (zinc finger)"/>
    <property type="match status" value="1"/>
</dbReference>
<dbReference type="GO" id="GO:0008270">
    <property type="term" value="F:zinc ion binding"/>
    <property type="evidence" value="ECO:0007669"/>
    <property type="project" value="UniProtKB-KW"/>
</dbReference>
<evidence type="ECO:0000313" key="7">
    <source>
        <dbReference type="EMBL" id="JAT47515.1"/>
    </source>
</evidence>
<keyword evidence="5" id="KW-0812">Transmembrane</keyword>
<feature type="transmembrane region" description="Helical" evidence="5">
    <location>
        <begin position="342"/>
        <end position="370"/>
    </location>
</feature>
<dbReference type="SUPFAM" id="SSF57850">
    <property type="entry name" value="RING/U-box"/>
    <property type="match status" value="1"/>
</dbReference>
<dbReference type="AlphaFoldDB" id="A0A1D1XYP4"/>
<reference evidence="7" key="1">
    <citation type="submission" date="2015-07" db="EMBL/GenBank/DDBJ databases">
        <title>Transcriptome Assembly of Anthurium amnicola.</title>
        <authorList>
            <person name="Suzuki J."/>
        </authorList>
    </citation>
    <scope>NUCLEOTIDE SEQUENCE</scope>
</reference>
<protein>
    <submittedName>
        <fullName evidence="7">E3 ubiquitin-protein ligase MARCH7</fullName>
    </submittedName>
</protein>
<dbReference type="CDD" id="cd16495">
    <property type="entry name" value="RING_CH-C4HC3_MARCH"/>
    <property type="match status" value="1"/>
</dbReference>
<dbReference type="PROSITE" id="PS51292">
    <property type="entry name" value="ZF_RING_CH"/>
    <property type="match status" value="1"/>
</dbReference>
<gene>
    <name evidence="7" type="primary">March7_3</name>
    <name evidence="7" type="ORF">g.45353</name>
</gene>
<keyword evidence="1" id="KW-0479">Metal-binding</keyword>
<feature type="region of interest" description="Disordered" evidence="4">
    <location>
        <begin position="1"/>
        <end position="25"/>
    </location>
</feature>
<dbReference type="InterPro" id="IPR011016">
    <property type="entry name" value="Znf_RING-CH"/>
</dbReference>
<evidence type="ECO:0000256" key="1">
    <source>
        <dbReference type="ARBA" id="ARBA00022723"/>
    </source>
</evidence>
<keyword evidence="2" id="KW-0863">Zinc-finger</keyword>
<feature type="transmembrane region" description="Helical" evidence="5">
    <location>
        <begin position="223"/>
        <end position="244"/>
    </location>
</feature>
<evidence type="ECO:0000256" key="4">
    <source>
        <dbReference type="SAM" id="MobiDB-lite"/>
    </source>
</evidence>
<proteinExistence type="predicted"/>
<keyword evidence="5" id="KW-0472">Membrane</keyword>
<name>A0A1D1XYP4_9ARAE</name>
<dbReference type="PANTHER" id="PTHR46347">
    <property type="entry name" value="RING/FYVE/PHD ZINC FINGER SUPERFAMILY PROTEIN"/>
    <property type="match status" value="1"/>
</dbReference>
<feature type="transmembrane region" description="Helical" evidence="5">
    <location>
        <begin position="280"/>
        <end position="302"/>
    </location>
</feature>
<evidence type="ECO:0000259" key="6">
    <source>
        <dbReference type="PROSITE" id="PS51292"/>
    </source>
</evidence>